<evidence type="ECO:0000256" key="3">
    <source>
        <dbReference type="ARBA" id="ARBA00022692"/>
    </source>
</evidence>
<evidence type="ECO:0000256" key="7">
    <source>
        <dbReference type="SAM" id="Phobius"/>
    </source>
</evidence>
<reference evidence="8" key="2">
    <citation type="submission" date="2025-08" db="UniProtKB">
        <authorList>
            <consortium name="Ensembl"/>
        </authorList>
    </citation>
    <scope>IDENTIFICATION</scope>
</reference>
<feature type="transmembrane region" description="Helical" evidence="7">
    <location>
        <begin position="114"/>
        <end position="134"/>
    </location>
</feature>
<accession>A0A671W9Q1</accession>
<dbReference type="GeneTree" id="ENSGT00940000153899"/>
<dbReference type="GO" id="GO:0016020">
    <property type="term" value="C:membrane"/>
    <property type="evidence" value="ECO:0007669"/>
    <property type="project" value="UniProtKB-SubCell"/>
</dbReference>
<organism evidence="8 9">
    <name type="scientific">Sparus aurata</name>
    <name type="common">Gilthead sea bream</name>
    <dbReference type="NCBI Taxonomy" id="8175"/>
    <lineage>
        <taxon>Eukaryota</taxon>
        <taxon>Metazoa</taxon>
        <taxon>Chordata</taxon>
        <taxon>Craniata</taxon>
        <taxon>Vertebrata</taxon>
        <taxon>Euteleostomi</taxon>
        <taxon>Actinopterygii</taxon>
        <taxon>Neopterygii</taxon>
        <taxon>Teleostei</taxon>
        <taxon>Neoteleostei</taxon>
        <taxon>Acanthomorphata</taxon>
        <taxon>Eupercaria</taxon>
        <taxon>Spariformes</taxon>
        <taxon>Sparidae</taxon>
        <taxon>Sparus</taxon>
    </lineage>
</organism>
<feature type="transmembrane region" description="Helical" evidence="7">
    <location>
        <begin position="168"/>
        <end position="187"/>
    </location>
</feature>
<comment type="subcellular location">
    <subcellularLocation>
        <location evidence="1">Cell projection</location>
        <location evidence="1">Cilium</location>
    </subcellularLocation>
    <subcellularLocation>
        <location evidence="2">Membrane</location>
        <topology evidence="2">Multi-pass membrane protein</topology>
    </subcellularLocation>
</comment>
<feature type="transmembrane region" description="Helical" evidence="7">
    <location>
        <begin position="54"/>
        <end position="73"/>
    </location>
</feature>
<dbReference type="Ensembl" id="ENSSAUT00010037554.1">
    <property type="protein sequence ID" value="ENSSAUP00010035650.1"/>
    <property type="gene ID" value="ENSSAUG00010015095.1"/>
</dbReference>
<dbReference type="PANTHER" id="PTHR13531">
    <property type="entry name" value="GEO07735P1-RELATED-RELATED"/>
    <property type="match status" value="1"/>
</dbReference>
<evidence type="ECO:0000313" key="8">
    <source>
        <dbReference type="Ensembl" id="ENSSAUP00010035650.1"/>
    </source>
</evidence>
<evidence type="ECO:0000256" key="5">
    <source>
        <dbReference type="ARBA" id="ARBA00023136"/>
    </source>
</evidence>
<sequence>MATHGAGRPAGVLSSVTFQLLLNLTSLYFVFYFLFTLGLIIRKSLVLSYPEDDLICDVSLLFLLAALDVLHFFCGVKGNLTESQGYILANLIVTGTTVLLAVYFLVWQTYVMRADVIISSVLLVIYGLDGVLAVSTLARLARSVPPSLIFILAILYQTSSALTDERAFIDVTCEIYFFLFFVFFVYICQHKCQTGRKLQYLVSNIDNVLHCHIKRPAYVLGSIYFD</sequence>
<evidence type="ECO:0000256" key="2">
    <source>
        <dbReference type="ARBA" id="ARBA00004141"/>
    </source>
</evidence>
<evidence type="ECO:0000256" key="4">
    <source>
        <dbReference type="ARBA" id="ARBA00022989"/>
    </source>
</evidence>
<name>A0A671W9Q1_SPAAU</name>
<reference evidence="8" key="3">
    <citation type="submission" date="2025-09" db="UniProtKB">
        <authorList>
            <consortium name="Ensembl"/>
        </authorList>
    </citation>
    <scope>IDENTIFICATION</scope>
</reference>
<gene>
    <name evidence="8" type="primary">TMEM80</name>
</gene>
<feature type="transmembrane region" description="Helical" evidence="7">
    <location>
        <begin position="85"/>
        <end position="107"/>
    </location>
</feature>
<dbReference type="Pfam" id="PF09799">
    <property type="entry name" value="Transmemb_17"/>
    <property type="match status" value="1"/>
</dbReference>
<dbReference type="InterPro" id="IPR019184">
    <property type="entry name" value="Uncharacterised_TM-17"/>
</dbReference>
<evidence type="ECO:0000313" key="9">
    <source>
        <dbReference type="Proteomes" id="UP000472265"/>
    </source>
</evidence>
<keyword evidence="5 7" id="KW-0472">Membrane</keyword>
<keyword evidence="6" id="KW-0966">Cell projection</keyword>
<reference evidence="8" key="1">
    <citation type="submission" date="2021-04" db="EMBL/GenBank/DDBJ databases">
        <authorList>
            <consortium name="Wellcome Sanger Institute Data Sharing"/>
        </authorList>
    </citation>
    <scope>NUCLEOTIDE SEQUENCE [LARGE SCALE GENOMIC DNA]</scope>
</reference>
<keyword evidence="9" id="KW-1185">Reference proteome</keyword>
<dbReference type="AlphaFoldDB" id="A0A671W9Q1"/>
<keyword evidence="3 7" id="KW-0812">Transmembrane</keyword>
<dbReference type="OMA" id="KMAINRT"/>
<feature type="transmembrane region" description="Helical" evidence="7">
    <location>
        <begin position="20"/>
        <end position="42"/>
    </location>
</feature>
<evidence type="ECO:0000256" key="6">
    <source>
        <dbReference type="ARBA" id="ARBA00023273"/>
    </source>
</evidence>
<evidence type="ECO:0000256" key="1">
    <source>
        <dbReference type="ARBA" id="ARBA00004138"/>
    </source>
</evidence>
<dbReference type="GO" id="GO:0035869">
    <property type="term" value="C:ciliary transition zone"/>
    <property type="evidence" value="ECO:0007669"/>
    <property type="project" value="TreeGrafter"/>
</dbReference>
<dbReference type="InParanoid" id="A0A671W9Q1"/>
<dbReference type="Proteomes" id="UP000472265">
    <property type="component" value="Chromosome 8"/>
</dbReference>
<dbReference type="GO" id="GO:1905515">
    <property type="term" value="P:non-motile cilium assembly"/>
    <property type="evidence" value="ECO:0007669"/>
    <property type="project" value="TreeGrafter"/>
</dbReference>
<dbReference type="PANTHER" id="PTHR13531:SF8">
    <property type="entry name" value="TRANSMEMBRANE PROTEIN 80"/>
    <property type="match status" value="1"/>
</dbReference>
<proteinExistence type="predicted"/>
<protein>
    <submittedName>
        <fullName evidence="8">Transmembrane protein 80</fullName>
    </submittedName>
</protein>
<keyword evidence="4 7" id="KW-1133">Transmembrane helix</keyword>